<protein>
    <submittedName>
        <fullName evidence="4">Retrotransposon protein</fullName>
    </submittedName>
</protein>
<evidence type="ECO:0000313" key="3">
    <source>
        <dbReference type="Proteomes" id="UP000272942"/>
    </source>
</evidence>
<accession>A0A183A5R2</accession>
<proteinExistence type="predicted"/>
<evidence type="ECO:0000313" key="2">
    <source>
        <dbReference type="EMBL" id="VDP66023.1"/>
    </source>
</evidence>
<feature type="region of interest" description="Disordered" evidence="1">
    <location>
        <begin position="157"/>
        <end position="183"/>
    </location>
</feature>
<organism evidence="4">
    <name type="scientific">Echinostoma caproni</name>
    <dbReference type="NCBI Taxonomy" id="27848"/>
    <lineage>
        <taxon>Eukaryota</taxon>
        <taxon>Metazoa</taxon>
        <taxon>Spiralia</taxon>
        <taxon>Lophotrochozoa</taxon>
        <taxon>Platyhelminthes</taxon>
        <taxon>Trematoda</taxon>
        <taxon>Digenea</taxon>
        <taxon>Plagiorchiida</taxon>
        <taxon>Echinostomata</taxon>
        <taxon>Echinostomatoidea</taxon>
        <taxon>Echinostomatidae</taxon>
        <taxon>Echinostoma</taxon>
    </lineage>
</organism>
<evidence type="ECO:0000313" key="4">
    <source>
        <dbReference type="WBParaSite" id="ECPE_0000229701-mRNA-1"/>
    </source>
</evidence>
<keyword evidence="3" id="KW-1185">Reference proteome</keyword>
<dbReference type="Proteomes" id="UP000272942">
    <property type="component" value="Unassembled WGS sequence"/>
</dbReference>
<dbReference type="WBParaSite" id="ECPE_0000229701-mRNA-1">
    <property type="protein sequence ID" value="ECPE_0000229701-mRNA-1"/>
    <property type="gene ID" value="ECPE_0000229701"/>
</dbReference>
<dbReference type="AlphaFoldDB" id="A0A183A5R2"/>
<name>A0A183A5R2_9TREM</name>
<evidence type="ECO:0000256" key="1">
    <source>
        <dbReference type="SAM" id="MobiDB-lite"/>
    </source>
</evidence>
<reference evidence="2 3" key="2">
    <citation type="submission" date="2018-11" db="EMBL/GenBank/DDBJ databases">
        <authorList>
            <consortium name="Pathogen Informatics"/>
        </authorList>
    </citation>
    <scope>NUCLEOTIDE SEQUENCE [LARGE SCALE GENOMIC DNA]</scope>
    <source>
        <strain evidence="2 3">Egypt</strain>
    </source>
</reference>
<feature type="compositionally biased region" description="Basic residues" evidence="1">
    <location>
        <begin position="166"/>
        <end position="177"/>
    </location>
</feature>
<gene>
    <name evidence="2" type="ORF">ECPE_LOCUS2297</name>
</gene>
<dbReference type="EMBL" id="UZAN01039526">
    <property type="protein sequence ID" value="VDP66023.1"/>
    <property type="molecule type" value="Genomic_DNA"/>
</dbReference>
<reference evidence="4" key="1">
    <citation type="submission" date="2016-06" db="UniProtKB">
        <authorList>
            <consortium name="WormBaseParasite"/>
        </authorList>
    </citation>
    <scope>IDENTIFICATION</scope>
</reference>
<dbReference type="OrthoDB" id="6239013at2759"/>
<sequence length="226" mass="25960">MECLEAKYGRWNTANILKIQRDGQDFVILNIFFHDVFTPWFYTQGPIKNDEEWIRSDFRTMCQAIQGEPRLNSFTLVAKFLTGKLTVRVCSCFKRNQPASSGNGDCVQGTEKDSTQLNPTKECENLPLTTFQERSCAKGAHKWVPWTKATYTPPVTNVDDASISRPQKRCSTRTKNNRKSEKYDSQAPINVLIFEDLIECNGLEKGVQTRQKHVRTKRDKLFIPEG</sequence>